<name>A0A517WFQ3_9PLAN</name>
<keyword evidence="2" id="KW-1133">Transmembrane helix</keyword>
<keyword evidence="2" id="KW-0812">Transmembrane</keyword>
<dbReference type="RefSeq" id="WP_145041890.1">
    <property type="nucleotide sequence ID" value="NZ_CP036347.1"/>
</dbReference>
<evidence type="ECO:0000256" key="2">
    <source>
        <dbReference type="SAM" id="Phobius"/>
    </source>
</evidence>
<proteinExistence type="predicted"/>
<feature type="compositionally biased region" description="Low complexity" evidence="1">
    <location>
        <begin position="110"/>
        <end position="125"/>
    </location>
</feature>
<dbReference type="PANTHER" id="PTHR34978">
    <property type="entry name" value="POSSIBLE SENSOR-TRANSDUCER PROTEIN BLAR"/>
    <property type="match status" value="1"/>
</dbReference>
<dbReference type="Proteomes" id="UP000320722">
    <property type="component" value="Chromosome"/>
</dbReference>
<dbReference type="InterPro" id="IPR008756">
    <property type="entry name" value="Peptidase_M56"/>
</dbReference>
<sequence>MDLLWKLLISNAAIAGGLFVIVLLIRRWIKNPALQHMLLLLVLIKLITPAVWQPQIALLSPGPGSSVSPVEKAPVTDDTGLLAENESNANTKLNAFNSLRKRMQETNKDSSPSTTSEKVSKTSTTETSIEIPVSKPAWYLRLAAAFTARGWTWATSLFLIWAVGTLVCCFIAALRIFRFQRLLKLARPASAALQQRAGVLGTRIGLESPPQVVLLPGAISPLLWAFCCRARIILPEQLLAELGEAEQDTLLLHELAHYRRGDHWVRLIELVTTALYWWYPVVWWVRREIRLTEEACCDAWVIQTEPDKRRAYAEVLVKATGFVSQAQRIPVATGMGSARILEQRLTSIMCDSLQHTISRRGKFLLATIALLLLSLAPLPGTSQAETKVAEKPDQLPSVEEILNGYRDNIQRLLPLEMTYRITAQENMNCITRDRQSLKALKHIQHADRNEVKFGDKVLSEQEFQMMVDYSIPQQEMFLQSQLTKEAVRKRLSETVMDQRYFWTDGRAFHQRRPYQLRQKNTTLDQGPVWPAENLNQHYNEIELISWSDQNQPPLRRWYGRKKRQQIPQGEIGNELKQISNLKTTAPLGLNEYHWAEELPEYSLDACLTKPPHRYRVVGRENRDGRTLILVEYLNEPHEQSPEKRWRMRAWVDPAQGYLPLRIEWGYVDQENQLAWGLSQHVEVLQVKQVDGSFYPTRIKYQEYTSDVRKEQERYQKLKPENRLLENFPVVPTVPGRSTIWEALDIQPHQQIAPETLALRFPEGTVYENLLDGQNYVTGTEEPLPEPPRPPEMLPLFAQAPPLQVVEWLDGNQHQLHDFEGKVVALLFISGIEEGDYYEIPPDAQEQFSMMLKLMKAFHTKYSKQGVVFVEIHSPGTTKEAIRTFQQFRKFETLAAIDQGNLRSGVTNIKFNGSSRDLSLFLIGRDGTIAMNQSLLEGDHAELYYHRAAHKLSIPLKFNQSPSMEEGMRIVEFMISEQIDYALAGKKFPFRIPVEE</sequence>
<feature type="region of interest" description="Disordered" evidence="1">
    <location>
        <begin position="104"/>
        <end position="125"/>
    </location>
</feature>
<dbReference type="AlphaFoldDB" id="A0A517WFQ3"/>
<accession>A0A517WFQ3</accession>
<dbReference type="CDD" id="cd07341">
    <property type="entry name" value="M56_BlaR1_MecR1_like"/>
    <property type="match status" value="1"/>
</dbReference>
<evidence type="ECO:0000259" key="3">
    <source>
        <dbReference type="Pfam" id="PF05569"/>
    </source>
</evidence>
<evidence type="ECO:0000313" key="4">
    <source>
        <dbReference type="EMBL" id="QDU04088.1"/>
    </source>
</evidence>
<gene>
    <name evidence="4" type="primary">mecR1_3</name>
    <name evidence="4" type="ORF">V6x_38130</name>
</gene>
<organism evidence="4 5">
    <name type="scientific">Gimesia chilikensis</name>
    <dbReference type="NCBI Taxonomy" id="2605989"/>
    <lineage>
        <taxon>Bacteria</taxon>
        <taxon>Pseudomonadati</taxon>
        <taxon>Planctomycetota</taxon>
        <taxon>Planctomycetia</taxon>
        <taxon>Planctomycetales</taxon>
        <taxon>Planctomycetaceae</taxon>
        <taxon>Gimesia</taxon>
    </lineage>
</organism>
<evidence type="ECO:0000256" key="1">
    <source>
        <dbReference type="SAM" id="MobiDB-lite"/>
    </source>
</evidence>
<evidence type="ECO:0000313" key="5">
    <source>
        <dbReference type="Proteomes" id="UP000320722"/>
    </source>
</evidence>
<feature type="transmembrane region" description="Helical" evidence="2">
    <location>
        <begin position="158"/>
        <end position="177"/>
    </location>
</feature>
<feature type="transmembrane region" description="Helical" evidence="2">
    <location>
        <begin position="6"/>
        <end position="25"/>
    </location>
</feature>
<dbReference type="EMBL" id="CP036347">
    <property type="protein sequence ID" value="QDU04088.1"/>
    <property type="molecule type" value="Genomic_DNA"/>
</dbReference>
<dbReference type="InterPro" id="IPR036249">
    <property type="entry name" value="Thioredoxin-like_sf"/>
</dbReference>
<reference evidence="4 5" key="1">
    <citation type="submission" date="2019-02" db="EMBL/GenBank/DDBJ databases">
        <title>Deep-cultivation of Planctomycetes and their phenomic and genomic characterization uncovers novel biology.</title>
        <authorList>
            <person name="Wiegand S."/>
            <person name="Jogler M."/>
            <person name="Boedeker C."/>
            <person name="Pinto D."/>
            <person name="Vollmers J."/>
            <person name="Rivas-Marin E."/>
            <person name="Kohn T."/>
            <person name="Peeters S.H."/>
            <person name="Heuer A."/>
            <person name="Rast P."/>
            <person name="Oberbeckmann S."/>
            <person name="Bunk B."/>
            <person name="Jeske O."/>
            <person name="Meyerdierks A."/>
            <person name="Storesund J.E."/>
            <person name="Kallscheuer N."/>
            <person name="Luecker S."/>
            <person name="Lage O.M."/>
            <person name="Pohl T."/>
            <person name="Merkel B.J."/>
            <person name="Hornburger P."/>
            <person name="Mueller R.-W."/>
            <person name="Bruemmer F."/>
            <person name="Labrenz M."/>
            <person name="Spormann A.M."/>
            <person name="Op den Camp H."/>
            <person name="Overmann J."/>
            <person name="Amann R."/>
            <person name="Jetten M.S.M."/>
            <person name="Mascher T."/>
            <person name="Medema M.H."/>
            <person name="Devos D.P."/>
            <person name="Kaster A.-K."/>
            <person name="Ovreas L."/>
            <person name="Rohde M."/>
            <person name="Galperin M.Y."/>
            <person name="Jogler C."/>
        </authorList>
    </citation>
    <scope>NUCLEOTIDE SEQUENCE [LARGE SCALE GENOMIC DNA]</scope>
    <source>
        <strain evidence="4 5">V6</strain>
    </source>
</reference>
<protein>
    <submittedName>
        <fullName evidence="4">Methicillin resistance mecR1 protein</fullName>
    </submittedName>
</protein>
<dbReference type="InterPro" id="IPR052173">
    <property type="entry name" value="Beta-lactam_resp_regulator"/>
</dbReference>
<dbReference type="Pfam" id="PF05569">
    <property type="entry name" value="Peptidase_M56"/>
    <property type="match status" value="1"/>
</dbReference>
<keyword evidence="2" id="KW-0472">Membrane</keyword>
<dbReference type="PANTHER" id="PTHR34978:SF3">
    <property type="entry name" value="SLR0241 PROTEIN"/>
    <property type="match status" value="1"/>
</dbReference>
<dbReference type="Gene3D" id="3.40.30.10">
    <property type="entry name" value="Glutaredoxin"/>
    <property type="match status" value="1"/>
</dbReference>
<feature type="transmembrane region" description="Helical" evidence="2">
    <location>
        <begin position="37"/>
        <end position="56"/>
    </location>
</feature>
<feature type="domain" description="Peptidase M56" evidence="3">
    <location>
        <begin position="18"/>
        <end position="348"/>
    </location>
</feature>
<dbReference type="SUPFAM" id="SSF52833">
    <property type="entry name" value="Thioredoxin-like"/>
    <property type="match status" value="1"/>
</dbReference>